<feature type="signal peptide" evidence="1">
    <location>
        <begin position="1"/>
        <end position="19"/>
    </location>
</feature>
<feature type="chain" id="PRO_5003247223" evidence="1">
    <location>
        <begin position="20"/>
        <end position="120"/>
    </location>
</feature>
<gene>
    <name evidence="2" type="ORF">HMPREF9141_1650</name>
</gene>
<dbReference type="AlphaFoldDB" id="F0F7T3"/>
<keyword evidence="1" id="KW-0732">Signal</keyword>
<dbReference type="HOGENOM" id="CLU_164017_0_0_10"/>
<evidence type="ECO:0000313" key="2">
    <source>
        <dbReference type="EMBL" id="EGC19776.1"/>
    </source>
</evidence>
<dbReference type="EMBL" id="AEWX01000024">
    <property type="protein sequence ID" value="EGC19776.1"/>
    <property type="molecule type" value="Genomic_DNA"/>
</dbReference>
<protein>
    <submittedName>
        <fullName evidence="2">Uncharacterized protein</fullName>
    </submittedName>
</protein>
<dbReference type="STRING" id="888743.HMPREF9141_1650"/>
<sequence>MNKYITALLVVLAATGVEAQGCQSVLKIALGDVNIEDLCHQQAFKGVGQDLLSVLEAFKQIKEGKEVDPAQSKLVYTADRPEGLLAASTSYSHIHQEQQLFLPNPSLTTGIQIRAPSLVS</sequence>
<accession>F0F7T3</accession>
<comment type="caution">
    <text evidence="2">The sequence shown here is derived from an EMBL/GenBank/DDBJ whole genome shotgun (WGS) entry which is preliminary data.</text>
</comment>
<organism evidence="2 3">
    <name type="scientific">Prevotella multiformis DSM 16608</name>
    <dbReference type="NCBI Taxonomy" id="888743"/>
    <lineage>
        <taxon>Bacteria</taxon>
        <taxon>Pseudomonadati</taxon>
        <taxon>Bacteroidota</taxon>
        <taxon>Bacteroidia</taxon>
        <taxon>Bacteroidales</taxon>
        <taxon>Prevotellaceae</taxon>
        <taxon>Prevotella</taxon>
    </lineage>
</organism>
<dbReference type="OrthoDB" id="1078933at2"/>
<evidence type="ECO:0000313" key="3">
    <source>
        <dbReference type="Proteomes" id="UP000005697"/>
    </source>
</evidence>
<reference evidence="2 3" key="1">
    <citation type="submission" date="2011-01" db="EMBL/GenBank/DDBJ databases">
        <authorList>
            <person name="Muzny D."/>
            <person name="Qin X."/>
            <person name="Deng J."/>
            <person name="Jiang H."/>
            <person name="Liu Y."/>
            <person name="Qu J."/>
            <person name="Song X.-Z."/>
            <person name="Zhang L."/>
            <person name="Thornton R."/>
            <person name="Coyle M."/>
            <person name="Francisco L."/>
            <person name="Jackson L."/>
            <person name="Javaid M."/>
            <person name="Korchina V."/>
            <person name="Kovar C."/>
            <person name="Mata R."/>
            <person name="Mathew T."/>
            <person name="Ngo R."/>
            <person name="Nguyen L."/>
            <person name="Nguyen N."/>
            <person name="Okwuonu G."/>
            <person name="Ongeri F."/>
            <person name="Pham C."/>
            <person name="Simmons D."/>
            <person name="Wilczek-Boney K."/>
            <person name="Hale W."/>
            <person name="Jakkamsetti A."/>
            <person name="Pham P."/>
            <person name="Ruth R."/>
            <person name="San Lucas F."/>
            <person name="Warren J."/>
            <person name="Zhang J."/>
            <person name="Zhao Z."/>
            <person name="Zhou C."/>
            <person name="Zhu D."/>
            <person name="Lee S."/>
            <person name="Bess C."/>
            <person name="Blankenburg K."/>
            <person name="Forbes L."/>
            <person name="Fu Q."/>
            <person name="Gubbala S."/>
            <person name="Hirani K."/>
            <person name="Jayaseelan J.C."/>
            <person name="Lara F."/>
            <person name="Munidasa M."/>
            <person name="Palculict T."/>
            <person name="Patil S."/>
            <person name="Pu L.-L."/>
            <person name="Saada N."/>
            <person name="Tang L."/>
            <person name="Weissenberger G."/>
            <person name="Zhu Y."/>
            <person name="Hemphill L."/>
            <person name="Shang Y."/>
            <person name="Youmans B."/>
            <person name="Ayvaz T."/>
            <person name="Ross M."/>
            <person name="Santibanez J."/>
            <person name="Aqrawi P."/>
            <person name="Gross S."/>
            <person name="Joshi V."/>
            <person name="Fowler G."/>
            <person name="Nazareth L."/>
            <person name="Reid J."/>
            <person name="Worley K."/>
            <person name="Petrosino J."/>
            <person name="Highlander S."/>
            <person name="Gibbs R."/>
        </authorList>
    </citation>
    <scope>NUCLEOTIDE SEQUENCE [LARGE SCALE GENOMIC DNA]</scope>
    <source>
        <strain evidence="2 3">DSM 16608</strain>
    </source>
</reference>
<name>F0F7T3_9BACT</name>
<keyword evidence="3" id="KW-1185">Reference proteome</keyword>
<dbReference type="Proteomes" id="UP000005697">
    <property type="component" value="Unassembled WGS sequence"/>
</dbReference>
<evidence type="ECO:0000256" key="1">
    <source>
        <dbReference type="SAM" id="SignalP"/>
    </source>
</evidence>
<proteinExistence type="predicted"/>
<dbReference type="RefSeq" id="WP_007366404.1">
    <property type="nucleotide sequence ID" value="NZ_GL872282.1"/>
</dbReference>